<dbReference type="Proteomes" id="UP000663842">
    <property type="component" value="Unassembled WGS sequence"/>
</dbReference>
<feature type="non-terminal residue" evidence="1">
    <location>
        <position position="40"/>
    </location>
</feature>
<name>A0A820RDZ1_9BILA</name>
<protein>
    <submittedName>
        <fullName evidence="1">Uncharacterized protein</fullName>
    </submittedName>
</protein>
<evidence type="ECO:0000313" key="1">
    <source>
        <dbReference type="EMBL" id="CAF4434841.1"/>
    </source>
</evidence>
<sequence length="40" mass="4612">MCLRNVPPFPSDKSDLIKLFETNNWAAPPDIKTFQETYSP</sequence>
<reference evidence="1" key="1">
    <citation type="submission" date="2021-02" db="EMBL/GenBank/DDBJ databases">
        <authorList>
            <person name="Nowell W R."/>
        </authorList>
    </citation>
    <scope>NUCLEOTIDE SEQUENCE</scope>
</reference>
<evidence type="ECO:0000313" key="2">
    <source>
        <dbReference type="Proteomes" id="UP000663842"/>
    </source>
</evidence>
<accession>A0A820RDZ1</accession>
<dbReference type="AlphaFoldDB" id="A0A820RDZ1"/>
<organism evidence="1 2">
    <name type="scientific">Rotaria magnacalcarata</name>
    <dbReference type="NCBI Taxonomy" id="392030"/>
    <lineage>
        <taxon>Eukaryota</taxon>
        <taxon>Metazoa</taxon>
        <taxon>Spiralia</taxon>
        <taxon>Gnathifera</taxon>
        <taxon>Rotifera</taxon>
        <taxon>Eurotatoria</taxon>
        <taxon>Bdelloidea</taxon>
        <taxon>Philodinida</taxon>
        <taxon>Philodinidae</taxon>
        <taxon>Rotaria</taxon>
    </lineage>
</organism>
<proteinExistence type="predicted"/>
<comment type="caution">
    <text evidence="1">The sequence shown here is derived from an EMBL/GenBank/DDBJ whole genome shotgun (WGS) entry which is preliminary data.</text>
</comment>
<dbReference type="EMBL" id="CAJOBF010036551">
    <property type="protein sequence ID" value="CAF4434841.1"/>
    <property type="molecule type" value="Genomic_DNA"/>
</dbReference>
<gene>
    <name evidence="1" type="ORF">UXM345_LOCUS39052</name>
</gene>